<evidence type="ECO:0000313" key="4">
    <source>
        <dbReference type="EMBL" id="EKC58887.1"/>
    </source>
</evidence>
<dbReference type="GO" id="GO:0016881">
    <property type="term" value="F:acid-amino acid ligase activity"/>
    <property type="evidence" value="ECO:0007669"/>
    <property type="project" value="InterPro"/>
</dbReference>
<dbReference type="InterPro" id="IPR050061">
    <property type="entry name" value="MurCDEF_pg_biosynth"/>
</dbReference>
<keyword evidence="1" id="KW-0812">Transmembrane</keyword>
<evidence type="ECO:0000259" key="3">
    <source>
        <dbReference type="Pfam" id="PF08245"/>
    </source>
</evidence>
<protein>
    <submittedName>
        <fullName evidence="4">UDP-N-acetylmuramate--L-alanine ligase</fullName>
    </submittedName>
</protein>
<feature type="transmembrane region" description="Helical" evidence="1">
    <location>
        <begin position="6"/>
        <end position="27"/>
    </location>
</feature>
<dbReference type="PANTHER" id="PTHR43445">
    <property type="entry name" value="UDP-N-ACETYLMURAMATE--L-ALANINE LIGASE-RELATED"/>
    <property type="match status" value="1"/>
</dbReference>
<evidence type="ECO:0000256" key="1">
    <source>
        <dbReference type="SAM" id="Phobius"/>
    </source>
</evidence>
<sequence length="217" mass="24366">MEIKDIKAVYFVGAGGIGMSAIARYFLSKKLVVAGYDKTPSNLTYELEKEGMLIHYEENVDLIPEACKDAKTTLVVYTPAIPAEHKELVFFQENGFTIEKRAQVLGTLTRTHKGLCVAGTHGKTSTSTMCAHIMHQSHIDCNAFLGGISKNYGTNYILSDKSDYVVIEADEFDRSFHWLRPWMSVITATDPDHLDIYGTKEAYLESFRHYTELIQPG</sequence>
<dbReference type="SUPFAM" id="SSF53623">
    <property type="entry name" value="MurD-like peptide ligases, catalytic domain"/>
    <property type="match status" value="1"/>
</dbReference>
<accession>K1SDP1</accession>
<keyword evidence="1" id="KW-1133">Transmembrane helix</keyword>
<feature type="non-terminal residue" evidence="4">
    <location>
        <position position="217"/>
    </location>
</feature>
<dbReference type="Gene3D" id="3.40.50.720">
    <property type="entry name" value="NAD(P)-binding Rossmann-like Domain"/>
    <property type="match status" value="1"/>
</dbReference>
<reference evidence="4" key="1">
    <citation type="journal article" date="2013" name="Environ. Microbiol.">
        <title>Microbiota from the distal guts of lean and obese adolescents exhibit partial functional redundancy besides clear differences in community structure.</title>
        <authorList>
            <person name="Ferrer M."/>
            <person name="Ruiz A."/>
            <person name="Lanza F."/>
            <person name="Haange S.B."/>
            <person name="Oberbach A."/>
            <person name="Till H."/>
            <person name="Bargiela R."/>
            <person name="Campoy C."/>
            <person name="Segura M.T."/>
            <person name="Richter M."/>
            <person name="von Bergen M."/>
            <person name="Seifert J."/>
            <person name="Suarez A."/>
        </authorList>
    </citation>
    <scope>NUCLEOTIDE SEQUENCE</scope>
</reference>
<dbReference type="InterPro" id="IPR013221">
    <property type="entry name" value="Mur_ligase_cen"/>
</dbReference>
<comment type="caution">
    <text evidence="4">The sequence shown here is derived from an EMBL/GenBank/DDBJ whole genome shotgun (WGS) entry which is preliminary data.</text>
</comment>
<dbReference type="PANTHER" id="PTHR43445:SF3">
    <property type="entry name" value="UDP-N-ACETYLMURAMATE--L-ALANINE LIGASE"/>
    <property type="match status" value="1"/>
</dbReference>
<feature type="domain" description="Mur ligase N-terminal catalytic" evidence="2">
    <location>
        <begin position="9"/>
        <end position="111"/>
    </location>
</feature>
<dbReference type="Pfam" id="PF08245">
    <property type="entry name" value="Mur_ligase_M"/>
    <property type="match status" value="1"/>
</dbReference>
<evidence type="ECO:0000259" key="2">
    <source>
        <dbReference type="Pfam" id="PF01225"/>
    </source>
</evidence>
<dbReference type="EMBL" id="AJWY01009266">
    <property type="protein sequence ID" value="EKC58887.1"/>
    <property type="molecule type" value="Genomic_DNA"/>
</dbReference>
<dbReference type="InterPro" id="IPR000713">
    <property type="entry name" value="Mur_ligase_N"/>
</dbReference>
<dbReference type="GO" id="GO:0005524">
    <property type="term" value="F:ATP binding"/>
    <property type="evidence" value="ECO:0007669"/>
    <property type="project" value="InterPro"/>
</dbReference>
<dbReference type="Gene3D" id="3.40.1190.10">
    <property type="entry name" value="Mur-like, catalytic domain"/>
    <property type="match status" value="1"/>
</dbReference>
<feature type="domain" description="Mur ligase central" evidence="3">
    <location>
        <begin position="117"/>
        <end position="209"/>
    </location>
</feature>
<dbReference type="AlphaFoldDB" id="K1SDP1"/>
<name>K1SDP1_9ZZZZ</name>
<proteinExistence type="predicted"/>
<keyword evidence="1" id="KW-0472">Membrane</keyword>
<keyword evidence="4" id="KW-0436">Ligase</keyword>
<dbReference type="SUPFAM" id="SSF51984">
    <property type="entry name" value="MurCD N-terminal domain"/>
    <property type="match status" value="1"/>
</dbReference>
<dbReference type="InterPro" id="IPR036565">
    <property type="entry name" value="Mur-like_cat_sf"/>
</dbReference>
<organism evidence="4">
    <name type="scientific">human gut metagenome</name>
    <dbReference type="NCBI Taxonomy" id="408170"/>
    <lineage>
        <taxon>unclassified sequences</taxon>
        <taxon>metagenomes</taxon>
        <taxon>organismal metagenomes</taxon>
    </lineage>
</organism>
<dbReference type="Pfam" id="PF01225">
    <property type="entry name" value="Mur_ligase"/>
    <property type="match status" value="1"/>
</dbReference>
<gene>
    <name evidence="4" type="ORF">LEA_13649</name>
</gene>